<evidence type="ECO:0000313" key="3">
    <source>
        <dbReference type="Proteomes" id="UP001500954"/>
    </source>
</evidence>
<keyword evidence="1" id="KW-1133">Transmembrane helix</keyword>
<sequence>MDLKNTETFLKMFDYKYEIHNQILIVNLNFSQKVLIDVSDPKNPVFTHRLTAWNFLSGMVSTSVKRALFFYLIIGSTWSTYLAVYKQETGIYVLFAIMLWGILWSLFYFHKFQNLKDFLVNWKN</sequence>
<keyword evidence="1" id="KW-0812">Transmembrane</keyword>
<feature type="transmembrane region" description="Helical" evidence="1">
    <location>
        <begin position="91"/>
        <end position="109"/>
    </location>
</feature>
<comment type="caution">
    <text evidence="2">The sequence shown here is derived from an EMBL/GenBank/DDBJ whole genome shotgun (WGS) entry which is preliminary data.</text>
</comment>
<name>A0ABP6X0L7_9FLAO</name>
<keyword evidence="1" id="KW-0472">Membrane</keyword>
<dbReference type="Proteomes" id="UP001500954">
    <property type="component" value="Unassembled WGS sequence"/>
</dbReference>
<protein>
    <submittedName>
        <fullName evidence="2">Uncharacterized protein</fullName>
    </submittedName>
</protein>
<evidence type="ECO:0000313" key="2">
    <source>
        <dbReference type="EMBL" id="GAA3559511.1"/>
    </source>
</evidence>
<reference evidence="3" key="1">
    <citation type="journal article" date="2019" name="Int. J. Syst. Evol. Microbiol.">
        <title>The Global Catalogue of Microorganisms (GCM) 10K type strain sequencing project: providing services to taxonomists for standard genome sequencing and annotation.</title>
        <authorList>
            <consortium name="The Broad Institute Genomics Platform"/>
            <consortium name="The Broad Institute Genome Sequencing Center for Infectious Disease"/>
            <person name="Wu L."/>
            <person name="Ma J."/>
        </authorList>
    </citation>
    <scope>NUCLEOTIDE SEQUENCE [LARGE SCALE GENOMIC DNA]</scope>
    <source>
        <strain evidence="3">JCM 17111</strain>
    </source>
</reference>
<organism evidence="2 3">
    <name type="scientific">Snuella lapsa</name>
    <dbReference type="NCBI Taxonomy" id="870481"/>
    <lineage>
        <taxon>Bacteria</taxon>
        <taxon>Pseudomonadati</taxon>
        <taxon>Bacteroidota</taxon>
        <taxon>Flavobacteriia</taxon>
        <taxon>Flavobacteriales</taxon>
        <taxon>Flavobacteriaceae</taxon>
        <taxon>Snuella</taxon>
    </lineage>
</organism>
<dbReference type="EMBL" id="BAABCY010000022">
    <property type="protein sequence ID" value="GAA3559511.1"/>
    <property type="molecule type" value="Genomic_DNA"/>
</dbReference>
<feature type="transmembrane region" description="Helical" evidence="1">
    <location>
        <begin position="68"/>
        <end position="85"/>
    </location>
</feature>
<proteinExistence type="predicted"/>
<accession>A0ABP6X0L7</accession>
<keyword evidence="3" id="KW-1185">Reference proteome</keyword>
<evidence type="ECO:0000256" key="1">
    <source>
        <dbReference type="SAM" id="Phobius"/>
    </source>
</evidence>
<gene>
    <name evidence="2" type="ORF">GCM10022395_08060</name>
</gene>